<dbReference type="InterPro" id="IPR025737">
    <property type="entry name" value="FApF"/>
</dbReference>
<dbReference type="EMBL" id="CP022048">
    <property type="protein sequence ID" value="ASE38119.1"/>
    <property type="molecule type" value="Genomic_DNA"/>
</dbReference>
<name>A0A1Z3U4A8_BREVE</name>
<accession>A0A1Z3U4A8</accession>
<keyword evidence="1" id="KW-0732">Signal</keyword>
<dbReference type="KEGG" id="bvc:CEP68_00560"/>
<dbReference type="AlphaFoldDB" id="A0A1Z3U4A8"/>
<evidence type="ECO:0000313" key="3">
    <source>
        <dbReference type="Proteomes" id="UP000197050"/>
    </source>
</evidence>
<evidence type="ECO:0000256" key="1">
    <source>
        <dbReference type="SAM" id="SignalP"/>
    </source>
</evidence>
<sequence length="283" mass="30039">MIGRNIAARSAMRPPLLIALIASLALPTAVAAQSTPAPERDFCADRPGKGTPTCILDKGRWQVELGLFDGARQTDGTTRTDTWDAGDLFVRYGLTGLTELQLGLTTWNHERILDRATGDRDVNEGVGDLSLGLRHSLKNPDGSGLSVAISGFITAPTGARGIRADGVEGGVILPVSIPLNDDWSLSLSPEIDWVSDADGDGRHGAYTMVAGVGRGFGQWDLGAEVWISRDDDPVAPTTPSTFDLTAVWSPPSLPDAQVDFGLNFGLNDDSPDVEFGVGLARRF</sequence>
<proteinExistence type="predicted"/>
<feature type="chain" id="PRO_5012622251" evidence="1">
    <location>
        <begin position="32"/>
        <end position="283"/>
    </location>
</feature>
<protein>
    <submittedName>
        <fullName evidence="2">Transporter</fullName>
    </submittedName>
</protein>
<dbReference type="Proteomes" id="UP000197050">
    <property type="component" value="Chromosome"/>
</dbReference>
<reference evidence="3" key="1">
    <citation type="submission" date="2017-06" db="EMBL/GenBank/DDBJ databases">
        <title>FDA dAtabase for Regulatory Grade micrObial Sequences (FDA-ARGOS): Supporting development and validation of Infectious Disease Dx tests.</title>
        <authorList>
            <person name="Minogue T."/>
            <person name="Wolcott M."/>
            <person name="Wasieloski L."/>
            <person name="Aguilar W."/>
            <person name="Moore D."/>
            <person name="Tallon L."/>
            <person name="Sadzewicz L."/>
            <person name="Sengamalay N."/>
            <person name="Ott S."/>
            <person name="Godinez A."/>
            <person name="Nagaraj S."/>
            <person name="Nadendla S."/>
            <person name="Geyer C."/>
            <person name="Sichtig H."/>
        </authorList>
    </citation>
    <scope>NUCLEOTIDE SEQUENCE [LARGE SCALE GENOMIC DNA]</scope>
    <source>
        <strain evidence="3">FDAARGOS_289</strain>
    </source>
</reference>
<dbReference type="Pfam" id="PF13557">
    <property type="entry name" value="Phenol_MetA_deg"/>
    <property type="match status" value="1"/>
</dbReference>
<organism evidence="2 3">
    <name type="scientific">Brevundimonas vesicularis</name>
    <name type="common">Pseudomonas vesicularis</name>
    <dbReference type="NCBI Taxonomy" id="41276"/>
    <lineage>
        <taxon>Bacteria</taxon>
        <taxon>Pseudomonadati</taxon>
        <taxon>Pseudomonadota</taxon>
        <taxon>Alphaproteobacteria</taxon>
        <taxon>Caulobacterales</taxon>
        <taxon>Caulobacteraceae</taxon>
        <taxon>Brevundimonas</taxon>
    </lineage>
</organism>
<gene>
    <name evidence="2" type="ORF">CEP68_00560</name>
</gene>
<evidence type="ECO:0000313" key="2">
    <source>
        <dbReference type="EMBL" id="ASE38119.1"/>
    </source>
</evidence>
<feature type="signal peptide" evidence="1">
    <location>
        <begin position="1"/>
        <end position="31"/>
    </location>
</feature>